<keyword evidence="4" id="KW-0233">DNA recombination</keyword>
<comment type="function">
    <text evidence="1">Involved in DNA recombination.</text>
</comment>
<dbReference type="EMBL" id="QNRO01000017">
    <property type="protein sequence ID" value="RBP26548.1"/>
    <property type="molecule type" value="Genomic_DNA"/>
</dbReference>
<evidence type="ECO:0000256" key="3">
    <source>
        <dbReference type="ARBA" id="ARBA00023054"/>
    </source>
</evidence>
<name>A0A366GI35_9GAMM</name>
<proteinExistence type="inferred from homology"/>
<reference evidence="7 8" key="1">
    <citation type="submission" date="2018-06" db="EMBL/GenBank/DDBJ databases">
        <title>Freshwater and sediment microbial communities from various areas in North America, analyzing microbe dynamics in response to fracking.</title>
        <authorList>
            <person name="Lamendella R."/>
        </authorList>
    </citation>
    <scope>NUCLEOTIDE SEQUENCE [LARGE SCALE GENOMIC DNA]</scope>
    <source>
        <strain evidence="7 8">114J</strain>
    </source>
</reference>
<gene>
    <name evidence="7" type="ORF">DET50_11739</name>
</gene>
<comment type="caution">
    <text evidence="7">The sequence shown here is derived from an EMBL/GenBank/DDBJ whole genome shotgun (WGS) entry which is preliminary data.</text>
</comment>
<keyword evidence="3 5" id="KW-0175">Coiled coil</keyword>
<evidence type="ECO:0000256" key="1">
    <source>
        <dbReference type="ARBA" id="ARBA00003416"/>
    </source>
</evidence>
<evidence type="ECO:0000256" key="4">
    <source>
        <dbReference type="ARBA" id="ARBA00023172"/>
    </source>
</evidence>
<protein>
    <submittedName>
        <fullName evidence="7">DNA recombination protein RmuC</fullName>
    </submittedName>
</protein>
<feature type="coiled-coil region" evidence="5">
    <location>
        <begin position="174"/>
        <end position="208"/>
    </location>
</feature>
<dbReference type="Gene3D" id="1.20.5.340">
    <property type="match status" value="1"/>
</dbReference>
<feature type="coiled-coil region" evidence="5">
    <location>
        <begin position="69"/>
        <end position="142"/>
    </location>
</feature>
<dbReference type="Proteomes" id="UP000252995">
    <property type="component" value="Unassembled WGS sequence"/>
</dbReference>
<feature type="transmembrane region" description="Helical" evidence="6">
    <location>
        <begin position="15"/>
        <end position="35"/>
    </location>
</feature>
<dbReference type="InterPro" id="IPR003798">
    <property type="entry name" value="DNA_recombination_RmuC"/>
</dbReference>
<organism evidence="7 8">
    <name type="scientific">Marinobacter pelagius</name>
    <dbReference type="NCBI Taxonomy" id="379482"/>
    <lineage>
        <taxon>Bacteria</taxon>
        <taxon>Pseudomonadati</taxon>
        <taxon>Pseudomonadota</taxon>
        <taxon>Gammaproteobacteria</taxon>
        <taxon>Pseudomonadales</taxon>
        <taxon>Marinobacteraceae</taxon>
        <taxon>Marinobacter</taxon>
    </lineage>
</organism>
<dbReference type="PANTHER" id="PTHR30563:SF0">
    <property type="entry name" value="DNA RECOMBINATION PROTEIN RMUC"/>
    <property type="match status" value="1"/>
</dbReference>
<evidence type="ECO:0000313" key="8">
    <source>
        <dbReference type="Proteomes" id="UP000252995"/>
    </source>
</evidence>
<accession>A0A366GI35</accession>
<dbReference type="RefSeq" id="WP_181799993.1">
    <property type="nucleotide sequence ID" value="NZ_QNRO01000017.1"/>
</dbReference>
<dbReference type="STRING" id="379482.SAMN04487961_2648"/>
<evidence type="ECO:0000256" key="2">
    <source>
        <dbReference type="ARBA" id="ARBA00009840"/>
    </source>
</evidence>
<dbReference type="GO" id="GO:0006310">
    <property type="term" value="P:DNA recombination"/>
    <property type="evidence" value="ECO:0007669"/>
    <property type="project" value="UniProtKB-KW"/>
</dbReference>
<evidence type="ECO:0000256" key="5">
    <source>
        <dbReference type="SAM" id="Coils"/>
    </source>
</evidence>
<evidence type="ECO:0000313" key="7">
    <source>
        <dbReference type="EMBL" id="RBP26548.1"/>
    </source>
</evidence>
<dbReference type="AlphaFoldDB" id="A0A366GI35"/>
<comment type="similarity">
    <text evidence="2">Belongs to the RmuC family.</text>
</comment>
<keyword evidence="6" id="KW-1133">Transmembrane helix</keyword>
<keyword evidence="6" id="KW-0812">Transmembrane</keyword>
<keyword evidence="6" id="KW-0472">Membrane</keyword>
<sequence length="477" mass="54838">MPEAITRWIVASPELMAGLVGVLALLIVLLAIFLMRSARKADAWQGRAIEAETRVAGLESDVGGKRQWIDQLEGERKSLQTRIEDLSGELHRVRVRLREQEVALDRERRSAAEKLELLERNRDALKQEFENLANRIFDQKNERFTQQTRTSLDSLLNPFRDQLQDFRKRVEDVYTTETRDRQALRSEIKSLQELNRQITEEAANLTKALKGDKKIQGNWGELILERVLEKSGLRKGVEYETQGSYRDGDHQLLRPDVVVHLPDNRNLIVDSKVSLLAYQQWVNEEDENARADALKQHVEAVRNHIRTLSEKDYSQLHGLHSPDFVLLFMPIEPAFVAAFQQDENLFAEAFERKIIVVTPTTLLATLRTIENIWRYERQSQNARRIADRASAVYDKLRVFVEAMERLGSQLQTAQGSYDSAMNTLTRGRGNLISQANRFVELGVRVKKELPRGILEQAEVDAEDTEMEAAMNADNQQE</sequence>
<dbReference type="PANTHER" id="PTHR30563">
    <property type="entry name" value="DNA RECOMBINATION PROTEIN RMUC"/>
    <property type="match status" value="1"/>
</dbReference>
<evidence type="ECO:0000256" key="6">
    <source>
        <dbReference type="SAM" id="Phobius"/>
    </source>
</evidence>
<dbReference type="Pfam" id="PF02646">
    <property type="entry name" value="RmuC"/>
    <property type="match status" value="1"/>
</dbReference>